<keyword evidence="5" id="KW-1185">Reference proteome</keyword>
<evidence type="ECO:0000313" key="5">
    <source>
        <dbReference type="Proteomes" id="UP000249447"/>
    </source>
</evidence>
<dbReference type="Pfam" id="PF17482">
    <property type="entry name" value="Phage_sheath_1C"/>
    <property type="match status" value="1"/>
</dbReference>
<name>A0A2U9T731_9GAMM</name>
<dbReference type="Pfam" id="PF04984">
    <property type="entry name" value="Phage_sheath_1"/>
    <property type="match status" value="1"/>
</dbReference>
<evidence type="ECO:0000259" key="3">
    <source>
        <dbReference type="Pfam" id="PF17482"/>
    </source>
</evidence>
<comment type="similarity">
    <text evidence="1">Belongs to the myoviridae tail sheath protein family.</text>
</comment>
<dbReference type="KEGG" id="lmb:C9I47_0585"/>
<evidence type="ECO:0000313" key="4">
    <source>
        <dbReference type="EMBL" id="AWV06308.1"/>
    </source>
</evidence>
<reference evidence="4 5" key="1">
    <citation type="submission" date="2018-05" db="EMBL/GenBank/DDBJ databases">
        <title>The complete genome of Lysobacter maris HZ9B, a marine bacterium antagonistic against terrestrial plant pathogens.</title>
        <authorList>
            <person name="Zhang X.-Q."/>
        </authorList>
    </citation>
    <scope>NUCLEOTIDE SEQUENCE [LARGE SCALE GENOMIC DNA]</scope>
    <source>
        <strain evidence="4 5">HZ9B</strain>
    </source>
</reference>
<dbReference type="Proteomes" id="UP000249447">
    <property type="component" value="Chromosome"/>
</dbReference>
<proteinExistence type="inferred from homology"/>
<sequence length="476" mass="51840">MTSYRQFAELFAVDGKLPVYDVGLNMLANGVYGFFDNGGTRCYVTRASCMHEKDTIAGKVGQWFGVKAAEQWLAKNAVDLVSGFLAGHGQALKADRQKRLQAGLQAALQDMDLPTRPAQAGPLQDALWNWLDESLADLESTPRSALKELLKGASKRWAEDLWLKYRAKSLADLNSAEYDIGKALAALEPFTDISIVAAPGLTGENHWRALITHCTDNAPNCFAVLDAPQGADWANQDNQPIYPSSQLPNDSDYAAIYYPWIQVVDAGSGQKIYAPPSGHIAGVYARVDAQRGVFKAPANESVYGALALETYVSDNQQKYLNNPGSQPNGDGVLGINVNCIRQINGGILVWGARTLQVDENEQFKYVSTRRTYNYIRQSLESGTQWAVFEPNTQALWGQLTRNVTSFLTRLWQEGGLFGSTAAEAFYVKCDADTNPESVRDAGEVVTEVGVAITKPAEFVVFQLGLTSGSATPTTSA</sequence>
<dbReference type="AlphaFoldDB" id="A0A2U9T731"/>
<dbReference type="InterPro" id="IPR020287">
    <property type="entry name" value="Tail_sheath_C"/>
</dbReference>
<organism evidence="4 5">
    <name type="scientific">Marilutibacter maris</name>
    <dbReference type="NCBI Taxonomy" id="1605891"/>
    <lineage>
        <taxon>Bacteria</taxon>
        <taxon>Pseudomonadati</taxon>
        <taxon>Pseudomonadota</taxon>
        <taxon>Gammaproteobacteria</taxon>
        <taxon>Lysobacterales</taxon>
        <taxon>Lysobacteraceae</taxon>
        <taxon>Marilutibacter</taxon>
    </lineage>
</organism>
<evidence type="ECO:0000259" key="2">
    <source>
        <dbReference type="Pfam" id="PF04984"/>
    </source>
</evidence>
<accession>A0A2U9T731</accession>
<dbReference type="InterPro" id="IPR035089">
    <property type="entry name" value="Phage_sheath_subtilisin"/>
</dbReference>
<dbReference type="Gene3D" id="3.40.50.11780">
    <property type="match status" value="1"/>
</dbReference>
<dbReference type="InterPro" id="IPR052042">
    <property type="entry name" value="Tail_sheath_structural"/>
</dbReference>
<protein>
    <submittedName>
        <fullName evidence="4">Phage tail sheath protein FI</fullName>
    </submittedName>
</protein>
<gene>
    <name evidence="4" type="ORF">C9I47_0585</name>
</gene>
<dbReference type="PANTHER" id="PTHR35861">
    <property type="match status" value="1"/>
</dbReference>
<feature type="domain" description="Tail sheath protein subtilisin-like" evidence="2">
    <location>
        <begin position="182"/>
        <end position="354"/>
    </location>
</feature>
<dbReference type="EMBL" id="CP029843">
    <property type="protein sequence ID" value="AWV06308.1"/>
    <property type="molecule type" value="Genomic_DNA"/>
</dbReference>
<feature type="domain" description="Tail sheath protein C-terminal" evidence="3">
    <location>
        <begin position="358"/>
        <end position="463"/>
    </location>
</feature>
<dbReference type="PANTHER" id="PTHR35861:SF1">
    <property type="entry name" value="PHAGE TAIL SHEATH PROTEIN"/>
    <property type="match status" value="1"/>
</dbReference>
<evidence type="ECO:0000256" key="1">
    <source>
        <dbReference type="ARBA" id="ARBA00008005"/>
    </source>
</evidence>